<keyword evidence="2 3" id="KW-0472">Membrane</keyword>
<dbReference type="InterPro" id="IPR003784">
    <property type="entry name" value="BioY"/>
</dbReference>
<sequence length="190" mass="19442">MRIYQRERGRASTKISLGDISVAVLVAATIAVAAQIEVPFYPVPMTLQTLAVLSASLIVGFRRALGAMGIYLAAGALGMPVFAGGTGGIAILFGPTGGYLAGFVLAAAFCGLARDLGLTRANSGCIAVALIGAALVYPTGLLRLGAVVGWDKPVLEWGLYPFVAGDLVKAVIAVLFSRGATRLGHLWGAP</sequence>
<feature type="transmembrane region" description="Helical" evidence="3">
    <location>
        <begin position="68"/>
        <end position="93"/>
    </location>
</feature>
<keyword evidence="2" id="KW-0813">Transport</keyword>
<evidence type="ECO:0000313" key="5">
    <source>
        <dbReference type="Proteomes" id="UP001209535"/>
    </source>
</evidence>
<comment type="similarity">
    <text evidence="1 2">Belongs to the BioY family.</text>
</comment>
<protein>
    <recommendedName>
        <fullName evidence="2">Biotin transporter</fullName>
    </recommendedName>
</protein>
<keyword evidence="3" id="KW-1133">Transmembrane helix</keyword>
<feature type="transmembrane region" description="Helical" evidence="3">
    <location>
        <begin position="157"/>
        <end position="176"/>
    </location>
</feature>
<dbReference type="Proteomes" id="UP001209535">
    <property type="component" value="Unassembled WGS sequence"/>
</dbReference>
<feature type="transmembrane region" description="Helical" evidence="3">
    <location>
        <begin position="99"/>
        <end position="117"/>
    </location>
</feature>
<dbReference type="Gene3D" id="1.10.1760.20">
    <property type="match status" value="1"/>
</dbReference>
<dbReference type="PIRSF" id="PIRSF016661">
    <property type="entry name" value="BioY"/>
    <property type="match status" value="1"/>
</dbReference>
<keyword evidence="5" id="KW-1185">Reference proteome</keyword>
<dbReference type="PANTHER" id="PTHR34295">
    <property type="entry name" value="BIOTIN TRANSPORTER BIOY"/>
    <property type="match status" value="1"/>
</dbReference>
<dbReference type="RefSeq" id="WP_263340720.1">
    <property type="nucleotide sequence ID" value="NZ_JAOVQO010000034.1"/>
</dbReference>
<accession>A0ABT2X986</accession>
<dbReference type="Pfam" id="PF02632">
    <property type="entry name" value="BioY"/>
    <property type="match status" value="1"/>
</dbReference>
<dbReference type="PANTHER" id="PTHR34295:SF1">
    <property type="entry name" value="BIOTIN TRANSPORTER BIOY"/>
    <property type="match status" value="1"/>
</dbReference>
<evidence type="ECO:0000256" key="2">
    <source>
        <dbReference type="PIRNR" id="PIRNR016661"/>
    </source>
</evidence>
<reference evidence="4 5" key="1">
    <citation type="submission" date="2022-10" db="EMBL/GenBank/DDBJ databases">
        <title>Defluviimonas sp. nov., isolated from ocean surface sediments.</title>
        <authorList>
            <person name="He W."/>
            <person name="Wang L."/>
            <person name="Zhang D.-F."/>
        </authorList>
    </citation>
    <scope>NUCLEOTIDE SEQUENCE [LARGE SCALE GENOMIC DNA]</scope>
    <source>
        <strain evidence="4 5">WL0024</strain>
    </source>
</reference>
<feature type="transmembrane region" description="Helical" evidence="3">
    <location>
        <begin position="40"/>
        <end position="61"/>
    </location>
</feature>
<evidence type="ECO:0000256" key="3">
    <source>
        <dbReference type="SAM" id="Phobius"/>
    </source>
</evidence>
<dbReference type="EMBL" id="JAOVQO010000034">
    <property type="protein sequence ID" value="MCU9850511.1"/>
    <property type="molecule type" value="Genomic_DNA"/>
</dbReference>
<comment type="subcellular location">
    <subcellularLocation>
        <location evidence="2">Cell membrane</location>
        <topology evidence="2">Multi-pass membrane protein</topology>
    </subcellularLocation>
</comment>
<evidence type="ECO:0000313" key="4">
    <source>
        <dbReference type="EMBL" id="MCU9850511.1"/>
    </source>
</evidence>
<keyword evidence="2" id="KW-1003">Cell membrane</keyword>
<organism evidence="4 5">
    <name type="scientific">Albidovulum salinarum</name>
    <dbReference type="NCBI Taxonomy" id="2984153"/>
    <lineage>
        <taxon>Bacteria</taxon>
        <taxon>Pseudomonadati</taxon>
        <taxon>Pseudomonadota</taxon>
        <taxon>Alphaproteobacteria</taxon>
        <taxon>Rhodobacterales</taxon>
        <taxon>Paracoccaceae</taxon>
        <taxon>Albidovulum</taxon>
    </lineage>
</organism>
<evidence type="ECO:0000256" key="1">
    <source>
        <dbReference type="ARBA" id="ARBA00010692"/>
    </source>
</evidence>
<feature type="transmembrane region" description="Helical" evidence="3">
    <location>
        <begin position="12"/>
        <end position="34"/>
    </location>
</feature>
<name>A0ABT2X986_9RHOB</name>
<keyword evidence="3" id="KW-0812">Transmembrane</keyword>
<proteinExistence type="inferred from homology"/>
<comment type="caution">
    <text evidence="4">The sequence shown here is derived from an EMBL/GenBank/DDBJ whole genome shotgun (WGS) entry which is preliminary data.</text>
</comment>
<gene>
    <name evidence="4" type="ORF">OEZ60_21235</name>
</gene>
<feature type="transmembrane region" description="Helical" evidence="3">
    <location>
        <begin position="124"/>
        <end position="145"/>
    </location>
</feature>